<feature type="region of interest" description="Disordered" evidence="1">
    <location>
        <begin position="1"/>
        <end position="25"/>
    </location>
</feature>
<sequence>MPGPPPPPPTEGARTAARESVAERNTSRAFEVAALLAQGRTRGEIAAELGVHPNTVSTYARATGARCPRKKKQKEPR</sequence>
<reference evidence="4" key="1">
    <citation type="journal article" date="2019" name="Int. J. Syst. Evol. Microbiol.">
        <title>The Global Catalogue of Microorganisms (GCM) 10K type strain sequencing project: providing services to taxonomists for standard genome sequencing and annotation.</title>
        <authorList>
            <consortium name="The Broad Institute Genomics Platform"/>
            <consortium name="The Broad Institute Genome Sequencing Center for Infectious Disease"/>
            <person name="Wu L."/>
            <person name="Ma J."/>
        </authorList>
    </citation>
    <scope>NUCLEOTIDE SEQUENCE [LARGE SCALE GENOMIC DNA]</scope>
    <source>
        <strain evidence="4">CGMCC 4.7304</strain>
    </source>
</reference>
<feature type="domain" description="HTH luxR-type" evidence="2">
    <location>
        <begin position="26"/>
        <end position="61"/>
    </location>
</feature>
<dbReference type="InterPro" id="IPR000792">
    <property type="entry name" value="Tscrpt_reg_LuxR_C"/>
</dbReference>
<keyword evidence="4" id="KW-1185">Reference proteome</keyword>
<evidence type="ECO:0000313" key="3">
    <source>
        <dbReference type="EMBL" id="MFC4869285.1"/>
    </source>
</evidence>
<evidence type="ECO:0000313" key="4">
    <source>
        <dbReference type="Proteomes" id="UP001595858"/>
    </source>
</evidence>
<accession>A0ABV9SSE7</accession>
<comment type="caution">
    <text evidence="3">The sequence shown here is derived from an EMBL/GenBank/DDBJ whole genome shotgun (WGS) entry which is preliminary data.</text>
</comment>
<dbReference type="Proteomes" id="UP001595858">
    <property type="component" value="Unassembled WGS sequence"/>
</dbReference>
<organism evidence="3 4">
    <name type="scientific">Streptomonospora arabica</name>
    <dbReference type="NCBI Taxonomy" id="412417"/>
    <lineage>
        <taxon>Bacteria</taxon>
        <taxon>Bacillati</taxon>
        <taxon>Actinomycetota</taxon>
        <taxon>Actinomycetes</taxon>
        <taxon>Streptosporangiales</taxon>
        <taxon>Nocardiopsidaceae</taxon>
        <taxon>Streptomonospora</taxon>
    </lineage>
</organism>
<dbReference type="EMBL" id="JBHSIY010000028">
    <property type="protein sequence ID" value="MFC4869285.1"/>
    <property type="molecule type" value="Genomic_DNA"/>
</dbReference>
<dbReference type="SUPFAM" id="SSF46894">
    <property type="entry name" value="C-terminal effector domain of the bipartite response regulators"/>
    <property type="match status" value="1"/>
</dbReference>
<protein>
    <submittedName>
        <fullName evidence="3">LuxR C-terminal-related transcriptional regulator</fullName>
    </submittedName>
</protein>
<feature type="compositionally biased region" description="Basic and acidic residues" evidence="1">
    <location>
        <begin position="16"/>
        <end position="25"/>
    </location>
</feature>
<feature type="compositionally biased region" description="Pro residues" evidence="1">
    <location>
        <begin position="1"/>
        <end position="10"/>
    </location>
</feature>
<dbReference type="Pfam" id="PF00196">
    <property type="entry name" value="GerE"/>
    <property type="match status" value="1"/>
</dbReference>
<proteinExistence type="predicted"/>
<gene>
    <name evidence="3" type="ORF">ACFPCZ_21845</name>
</gene>
<evidence type="ECO:0000259" key="2">
    <source>
        <dbReference type="Pfam" id="PF00196"/>
    </source>
</evidence>
<dbReference type="InterPro" id="IPR036388">
    <property type="entry name" value="WH-like_DNA-bd_sf"/>
</dbReference>
<evidence type="ECO:0000256" key="1">
    <source>
        <dbReference type="SAM" id="MobiDB-lite"/>
    </source>
</evidence>
<dbReference type="RefSeq" id="WP_344142945.1">
    <property type="nucleotide sequence ID" value="NZ_BAAAQI010000006.1"/>
</dbReference>
<dbReference type="Gene3D" id="1.10.10.10">
    <property type="entry name" value="Winged helix-like DNA-binding domain superfamily/Winged helix DNA-binding domain"/>
    <property type="match status" value="1"/>
</dbReference>
<dbReference type="InterPro" id="IPR016032">
    <property type="entry name" value="Sig_transdc_resp-reg_C-effctor"/>
</dbReference>
<name>A0ABV9SSE7_9ACTN</name>